<organism evidence="1 3">
    <name type="scientific">Cucumis melo var. makuwa</name>
    <name type="common">Oriental melon</name>
    <dbReference type="NCBI Taxonomy" id="1194695"/>
    <lineage>
        <taxon>Eukaryota</taxon>
        <taxon>Viridiplantae</taxon>
        <taxon>Streptophyta</taxon>
        <taxon>Embryophyta</taxon>
        <taxon>Tracheophyta</taxon>
        <taxon>Spermatophyta</taxon>
        <taxon>Magnoliopsida</taxon>
        <taxon>eudicotyledons</taxon>
        <taxon>Gunneridae</taxon>
        <taxon>Pentapetalae</taxon>
        <taxon>rosids</taxon>
        <taxon>fabids</taxon>
        <taxon>Cucurbitales</taxon>
        <taxon>Cucurbitaceae</taxon>
        <taxon>Benincaseae</taxon>
        <taxon>Cucumis</taxon>
    </lineage>
</organism>
<dbReference type="Proteomes" id="UP000321947">
    <property type="component" value="Unassembled WGS sequence"/>
</dbReference>
<protein>
    <submittedName>
        <fullName evidence="1">Copia protein</fullName>
    </submittedName>
</protein>
<accession>A0A5A7SU75</accession>
<dbReference type="PANTHER" id="PTHR11439">
    <property type="entry name" value="GAG-POL-RELATED RETROTRANSPOSON"/>
    <property type="match status" value="1"/>
</dbReference>
<name>A0A5A7SU75_CUCMM</name>
<comment type="caution">
    <text evidence="1">The sequence shown here is derived from an EMBL/GenBank/DDBJ whole genome shotgun (WGS) entry which is preliminary data.</text>
</comment>
<reference evidence="3 4" key="1">
    <citation type="submission" date="2019-08" db="EMBL/GenBank/DDBJ databases">
        <title>Draft genome sequences of two oriental melons (Cucumis melo L. var makuwa).</title>
        <authorList>
            <person name="Kwon S.-Y."/>
        </authorList>
    </citation>
    <scope>NUCLEOTIDE SEQUENCE [LARGE SCALE GENOMIC DNA]</scope>
    <source>
        <strain evidence="4">cv. Chang Bougi</strain>
        <strain evidence="3">cv. SW 3</strain>
        <tissue evidence="1">Leaf</tissue>
    </source>
</reference>
<dbReference type="AlphaFoldDB" id="A0A5A7SU75"/>
<dbReference type="PANTHER" id="PTHR11439:SF440">
    <property type="entry name" value="INTEGRASE CATALYTIC DOMAIN-CONTAINING PROTEIN"/>
    <property type="match status" value="1"/>
</dbReference>
<dbReference type="OrthoDB" id="414945at2759"/>
<evidence type="ECO:0000313" key="1">
    <source>
        <dbReference type="EMBL" id="KAA0032805.1"/>
    </source>
</evidence>
<gene>
    <name evidence="2" type="ORF">E5676_scaffold575G00290</name>
    <name evidence="1" type="ORF">E6C27_scaffold708G00580</name>
</gene>
<dbReference type="STRING" id="1194695.A0A5A7SU75"/>
<dbReference type="EMBL" id="SSTE01021217">
    <property type="protein sequence ID" value="KAA0032805.1"/>
    <property type="molecule type" value="Genomic_DNA"/>
</dbReference>
<dbReference type="Proteomes" id="UP000321393">
    <property type="component" value="Unassembled WGS sequence"/>
</dbReference>
<evidence type="ECO:0000313" key="4">
    <source>
        <dbReference type="Proteomes" id="UP000321947"/>
    </source>
</evidence>
<proteinExistence type="predicted"/>
<evidence type="ECO:0000313" key="3">
    <source>
        <dbReference type="Proteomes" id="UP000321393"/>
    </source>
</evidence>
<evidence type="ECO:0000313" key="2">
    <source>
        <dbReference type="EMBL" id="TYK30363.1"/>
    </source>
</evidence>
<dbReference type="CDD" id="cd09272">
    <property type="entry name" value="RNase_HI_RT_Ty1"/>
    <property type="match status" value="1"/>
</dbReference>
<dbReference type="EMBL" id="SSTD01000651">
    <property type="protein sequence ID" value="TYK30363.1"/>
    <property type="molecule type" value="Genomic_DNA"/>
</dbReference>
<sequence>MSESDRYEIVIPENIGEQGNVDIEVILDGNGSNDENEVSARVTENEIREDRSENISKYDSSLGMPIALPKGLQGWEGCSIEIIQLKKRMSDGFEIKDLGNLKYFPEMEIGMLGCHLADIPIEFNCRLGNSNDKVPVHKEQYQRLVGSIVDRKSTSGYCTFVWGNLVIWRSKKQEVMARSNAEAEYAMSLGICEEIWLQKVLSDLHENFEIPMKLFCDNKATISIVNHSIQHDRTKHVVID</sequence>